<evidence type="ECO:0000256" key="7">
    <source>
        <dbReference type="RuleBase" id="RU363032"/>
    </source>
</evidence>
<feature type="transmembrane region" description="Helical" evidence="7">
    <location>
        <begin position="501"/>
        <end position="520"/>
    </location>
</feature>
<evidence type="ECO:0000259" key="9">
    <source>
        <dbReference type="PROSITE" id="PS50928"/>
    </source>
</evidence>
<dbReference type="PROSITE" id="PS50928">
    <property type="entry name" value="ABC_TM1"/>
    <property type="match status" value="1"/>
</dbReference>
<keyword evidence="5 7" id="KW-1133">Transmembrane helix</keyword>
<evidence type="ECO:0000256" key="1">
    <source>
        <dbReference type="ARBA" id="ARBA00004651"/>
    </source>
</evidence>
<accession>A0ABN6XSM0</accession>
<evidence type="ECO:0000256" key="4">
    <source>
        <dbReference type="ARBA" id="ARBA00022692"/>
    </source>
</evidence>
<keyword evidence="3" id="KW-1003">Cell membrane</keyword>
<dbReference type="SUPFAM" id="SSF161098">
    <property type="entry name" value="MetI-like"/>
    <property type="match status" value="1"/>
</dbReference>
<dbReference type="InterPro" id="IPR013096">
    <property type="entry name" value="Cupin_2"/>
</dbReference>
<dbReference type="EMBL" id="AP027732">
    <property type="protein sequence ID" value="BDZ52269.1"/>
    <property type="molecule type" value="Genomic_DNA"/>
</dbReference>
<dbReference type="Gene3D" id="1.10.3720.10">
    <property type="entry name" value="MetI-like"/>
    <property type="match status" value="1"/>
</dbReference>
<dbReference type="InterPro" id="IPR014710">
    <property type="entry name" value="RmlC-like_jellyroll"/>
</dbReference>
<dbReference type="Pfam" id="PF07883">
    <property type="entry name" value="Cupin_2"/>
    <property type="match status" value="1"/>
</dbReference>
<dbReference type="Pfam" id="PF00528">
    <property type="entry name" value="BPD_transp_1"/>
    <property type="match status" value="1"/>
</dbReference>
<feature type="transmembrane region" description="Helical" evidence="7">
    <location>
        <begin position="369"/>
        <end position="390"/>
    </location>
</feature>
<feature type="compositionally biased region" description="Low complexity" evidence="8">
    <location>
        <begin position="227"/>
        <end position="238"/>
    </location>
</feature>
<evidence type="ECO:0000256" key="3">
    <source>
        <dbReference type="ARBA" id="ARBA00022475"/>
    </source>
</evidence>
<evidence type="ECO:0000256" key="8">
    <source>
        <dbReference type="SAM" id="MobiDB-lite"/>
    </source>
</evidence>
<comment type="subcellular location">
    <subcellularLocation>
        <location evidence="1 7">Cell membrane</location>
        <topology evidence="1 7">Multi-pass membrane protein</topology>
    </subcellularLocation>
</comment>
<evidence type="ECO:0000256" key="5">
    <source>
        <dbReference type="ARBA" id="ARBA00022989"/>
    </source>
</evidence>
<feature type="transmembrane region" description="Helical" evidence="7">
    <location>
        <begin position="560"/>
        <end position="581"/>
    </location>
</feature>
<evidence type="ECO:0000256" key="2">
    <source>
        <dbReference type="ARBA" id="ARBA00022448"/>
    </source>
</evidence>
<dbReference type="SUPFAM" id="SSF51182">
    <property type="entry name" value="RmlC-like cupins"/>
    <property type="match status" value="1"/>
</dbReference>
<dbReference type="PANTHER" id="PTHR30193">
    <property type="entry name" value="ABC TRANSPORTER PERMEASE PROTEIN"/>
    <property type="match status" value="1"/>
</dbReference>
<keyword evidence="12" id="KW-1185">Reference proteome</keyword>
<dbReference type="Gene3D" id="2.60.120.10">
    <property type="entry name" value="Jelly Rolls"/>
    <property type="match status" value="1"/>
</dbReference>
<organism evidence="10 12">
    <name type="scientific">Frondihabitans sucicola</name>
    <dbReference type="NCBI Taxonomy" id="1268041"/>
    <lineage>
        <taxon>Bacteria</taxon>
        <taxon>Bacillati</taxon>
        <taxon>Actinomycetota</taxon>
        <taxon>Actinomycetes</taxon>
        <taxon>Micrococcales</taxon>
        <taxon>Microbacteriaceae</taxon>
        <taxon>Frondihabitans</taxon>
    </lineage>
</organism>
<dbReference type="InterPro" id="IPR000515">
    <property type="entry name" value="MetI-like"/>
</dbReference>
<evidence type="ECO:0000313" key="12">
    <source>
        <dbReference type="Proteomes" id="UP001321486"/>
    </source>
</evidence>
<feature type="transmembrane region" description="Helical" evidence="7">
    <location>
        <begin position="307"/>
        <end position="335"/>
    </location>
</feature>
<dbReference type="PANTHER" id="PTHR30193:SF1">
    <property type="entry name" value="ABC TRANSPORTER PERMEASE PROTEIN YESP-RELATED"/>
    <property type="match status" value="1"/>
</dbReference>
<dbReference type="EMBL" id="AP027732">
    <property type="protein sequence ID" value="BDZ47796.1"/>
    <property type="molecule type" value="Genomic_DNA"/>
</dbReference>
<dbReference type="InterPro" id="IPR035906">
    <property type="entry name" value="MetI-like_sf"/>
</dbReference>
<comment type="similarity">
    <text evidence="7">Belongs to the binding-protein-dependent transport system permease family.</text>
</comment>
<dbReference type="CDD" id="cd06261">
    <property type="entry name" value="TM_PBP2"/>
    <property type="match status" value="1"/>
</dbReference>
<reference evidence="12" key="2">
    <citation type="journal article" date="2019" name="Int. J. Syst. Evol. Microbiol.">
        <title>The Global Catalogue of Microorganisms (GCM) 10K type strain sequencing project: providing services to taxonomists for standard genome sequencing and annotation.</title>
        <authorList>
            <consortium name="The Broad Institute Genomics Platform"/>
            <consortium name="The Broad Institute Genome Sequencing Center for Infectious Disease"/>
            <person name="Wu L."/>
            <person name="Ma J."/>
        </authorList>
    </citation>
    <scope>NUCLEOTIDE SEQUENCE [LARGE SCALE GENOMIC DNA]</scope>
    <source>
        <strain evidence="12">NBRC 108728</strain>
    </source>
</reference>
<evidence type="ECO:0000313" key="10">
    <source>
        <dbReference type="EMBL" id="BDZ47796.1"/>
    </source>
</evidence>
<reference evidence="10" key="3">
    <citation type="submission" date="2023-02" db="EMBL/GenBank/DDBJ databases">
        <authorList>
            <person name="Sun Q."/>
            <person name="Mori K."/>
        </authorList>
    </citation>
    <scope>NUCLEOTIDE SEQUENCE</scope>
    <source>
        <strain evidence="10">NBRC 108728</strain>
    </source>
</reference>
<evidence type="ECO:0000313" key="11">
    <source>
        <dbReference type="EMBL" id="BDZ52269.1"/>
    </source>
</evidence>
<evidence type="ECO:0000256" key="6">
    <source>
        <dbReference type="ARBA" id="ARBA00023136"/>
    </source>
</evidence>
<feature type="compositionally biased region" description="Polar residues" evidence="8">
    <location>
        <begin position="179"/>
        <end position="194"/>
    </location>
</feature>
<sequence length="590" mass="63538">MTGVVHFPGSTAVSDLAVYDWETPDGLHGGSPHLHTVSTEAYVVLEGAGELRTLTPEGPERHDLRPGVVLWFAPGTIHRLVNVEGLRILTVMENAGLPEAGDAVLTFPRRIVADPEAYRREAALPSDDTEAVVGRAARARRDLALEGFAELEADFDRRGSVALAEFYDLAGRLVAPGSPTGSASGRVRSSTTQKPPAPDSTPSRAARPATSRVPAWSWPTAAKDPRCSACAAGSACGSTPPEPPKNRRITTQRRADHDISPSTRSTLRGAARSPGQAEVSALGELRNVRKARGDAADRKADTRDNKVAILFLAPWLVGLIGITLGPVLVSLYLAFTNYNLLQAPKFTGLANIQRMLGDERLAHSLGVTFVYVAVGVPLQLMAALALAILLDRGVRGLPVYRSLLYLPSLLGASVAIAVLWRIIFGSNGLVNVVLARFGIDGPAWIADPKTALSTLILLHVWTFGAPMVIFLAGLRQIPREFYEAASTDGASRWRQFRSITLPLLSPIIFFNLVLGIIGAFQSFTQAFVVSGGTGGPSDSTLFYTLYLYQQGFGNFQMGYASALAWFLLVIVGVFTALNFWASKFWVFYDD</sequence>
<dbReference type="InterPro" id="IPR011051">
    <property type="entry name" value="RmlC_Cupin_sf"/>
</dbReference>
<feature type="region of interest" description="Disordered" evidence="8">
    <location>
        <begin position="177"/>
        <end position="279"/>
    </location>
</feature>
<proteinExistence type="inferred from homology"/>
<keyword evidence="6 7" id="KW-0472">Membrane</keyword>
<keyword evidence="4 7" id="KW-0812">Transmembrane</keyword>
<dbReference type="InterPro" id="IPR051393">
    <property type="entry name" value="ABC_transporter_permease"/>
</dbReference>
<dbReference type="CDD" id="cd02208">
    <property type="entry name" value="cupin_RmlC-like"/>
    <property type="match status" value="1"/>
</dbReference>
<feature type="transmembrane region" description="Helical" evidence="7">
    <location>
        <begin position="451"/>
        <end position="474"/>
    </location>
</feature>
<gene>
    <name evidence="10" type="ORF">GCM10025867_00370</name>
    <name evidence="11" type="ORF">GCM10025867_45100</name>
</gene>
<protein>
    <recommendedName>
        <fullName evidence="9">ABC transmembrane type-1 domain-containing protein</fullName>
    </recommendedName>
</protein>
<feature type="transmembrane region" description="Helical" evidence="7">
    <location>
        <begin position="402"/>
        <end position="423"/>
    </location>
</feature>
<keyword evidence="2 7" id="KW-0813">Transport</keyword>
<name>A0ABN6XSM0_9MICO</name>
<reference evidence="10" key="1">
    <citation type="journal article" date="2014" name="Int. J. Syst. Evol. Microbiol.">
        <title>Complete genome of a new Firmicutes species belonging to the dominant human colonic microbiota ('Ruminococcus bicirculans') reveals two chromosomes and a selective capacity to utilize plant glucans.</title>
        <authorList>
            <consortium name="NISC Comparative Sequencing Program"/>
            <person name="Wegmann U."/>
            <person name="Louis P."/>
            <person name="Goesmann A."/>
            <person name="Henrissat B."/>
            <person name="Duncan S.H."/>
            <person name="Flint H.J."/>
        </authorList>
    </citation>
    <scope>NUCLEOTIDE SEQUENCE</scope>
    <source>
        <strain evidence="10">NBRC 108728</strain>
    </source>
</reference>
<dbReference type="SUPFAM" id="SSF160964">
    <property type="entry name" value="MalF N-terminal region-like"/>
    <property type="match status" value="1"/>
</dbReference>
<feature type="domain" description="ABC transmembrane type-1" evidence="9">
    <location>
        <begin position="365"/>
        <end position="578"/>
    </location>
</feature>
<dbReference type="Proteomes" id="UP001321486">
    <property type="component" value="Chromosome"/>
</dbReference>